<gene>
    <name evidence="1" type="ORF">ACFODZ_01740</name>
</gene>
<dbReference type="RefSeq" id="WP_077409615.1">
    <property type="nucleotide sequence ID" value="NZ_JBHRTS010000001.1"/>
</dbReference>
<name>A0ABV7J9Q5_9GAMM</name>
<accession>A0ABV7J9Q5</accession>
<dbReference type="EMBL" id="JBHRTS010000001">
    <property type="protein sequence ID" value="MFC3192953.1"/>
    <property type="molecule type" value="Genomic_DNA"/>
</dbReference>
<evidence type="ECO:0000313" key="1">
    <source>
        <dbReference type="EMBL" id="MFC3192953.1"/>
    </source>
</evidence>
<protein>
    <recommendedName>
        <fullName evidence="3">Cytochrome oxidase Cu insertion factor (SCO1/SenC/PrrC family)</fullName>
    </recommendedName>
</protein>
<reference evidence="2" key="1">
    <citation type="journal article" date="2019" name="Int. J. Syst. Evol. Microbiol.">
        <title>The Global Catalogue of Microorganisms (GCM) 10K type strain sequencing project: providing services to taxonomists for standard genome sequencing and annotation.</title>
        <authorList>
            <consortium name="The Broad Institute Genomics Platform"/>
            <consortium name="The Broad Institute Genome Sequencing Center for Infectious Disease"/>
            <person name="Wu L."/>
            <person name="Ma J."/>
        </authorList>
    </citation>
    <scope>NUCLEOTIDE SEQUENCE [LARGE SCALE GENOMIC DNA]</scope>
    <source>
        <strain evidence="2">KCTC 42953</strain>
    </source>
</reference>
<keyword evidence="2" id="KW-1185">Reference proteome</keyword>
<evidence type="ECO:0008006" key="3">
    <source>
        <dbReference type="Google" id="ProtNLM"/>
    </source>
</evidence>
<evidence type="ECO:0000313" key="2">
    <source>
        <dbReference type="Proteomes" id="UP001595533"/>
    </source>
</evidence>
<proteinExistence type="predicted"/>
<dbReference type="Proteomes" id="UP001595533">
    <property type="component" value="Unassembled WGS sequence"/>
</dbReference>
<sequence length="188" mass="20688">MQAKTKNRLTILFTVVLFTAPVVVAYLLSSGLIEYKPDGTKNNGRFISPLVKIADHANGPWVDQLNDHWTLIRRVPGSCEPGCEQLQDELLRYRLSLGHRAEKLELMLMTDQSLSAGEDLFPLVKKVSLAGNQALQGVMDQLSVESLGNGDGLYVVAPEGFLMMAFTAQNSSSEIIKDLSLLVKRKGD</sequence>
<comment type="caution">
    <text evidence="1">The sequence shown here is derived from an EMBL/GenBank/DDBJ whole genome shotgun (WGS) entry which is preliminary data.</text>
</comment>
<organism evidence="1 2">
    <name type="scientific">Marinicella sediminis</name>
    <dbReference type="NCBI Taxonomy" id="1792834"/>
    <lineage>
        <taxon>Bacteria</taxon>
        <taxon>Pseudomonadati</taxon>
        <taxon>Pseudomonadota</taxon>
        <taxon>Gammaproteobacteria</taxon>
        <taxon>Lysobacterales</taxon>
        <taxon>Marinicellaceae</taxon>
        <taxon>Marinicella</taxon>
    </lineage>
</organism>